<keyword evidence="18" id="KW-1185">Reference proteome</keyword>
<evidence type="ECO:0000313" key="18">
    <source>
        <dbReference type="Proteomes" id="UP001596395"/>
    </source>
</evidence>
<dbReference type="NCBIfam" id="NF041296">
    <property type="entry name" value="RNAactase_tcmA_Halo"/>
    <property type="match status" value="1"/>
</dbReference>
<feature type="binding site" evidence="12">
    <location>
        <position position="591"/>
    </location>
    <ligand>
        <name>acetyl-CoA</name>
        <dbReference type="ChEBI" id="CHEBI:57288"/>
    </ligand>
</feature>
<comment type="function">
    <text evidence="12">Catalyzes the formation of N(4)-acetylcytidine (ac(4)C) at the wobble position of tRNA(Met), by using acetyl-CoA as an acetyl donor and ATP (or GTP).</text>
</comment>
<sequence>MNADGTDGADGAGSHVEVGEYARALHAEAQRANERRVLVLAGGPAATRERAHDAVDALSVGVSETTVVGPEDFLAGEHVGVRRAGELLGSTREVVVLDCHAECRPNALGRVVGVVDGGGLLVVLAPDVDAWPDVRDGFDEGMAVPPFSLDEVTGHFRRRLVALARAHRGVSVVDVDDPTEQGDSDGGRLVSDGRTNPPPAKPTPEPSAPADPRYPAAAYEACRTADQAEAVGALEALLDDDSAVVVSADRGRGKSSAAGLAAGALAARGDDVVVTASERRGSREVFERARELLDALDAAGEHAGEYDLRAADPGVSTDADAGGRVRFASLADVVDDPTDGDVLVVDEAATIPVRRLEATLDADRVAYATTVHGYEGTGRGFDVRFRGRLDDGAHAVVESKLVTPIRYAAGDPVEVWAFRALLLDARPPVDSLVADATPASVAYRELDADALLADEHLLREVFGSLVLAHYRTEPDDLARLLDAPNLSVRALIHDGHVACVALLAREGDLSADRRASMYEGGRVKGNMLPDVLTSQLRDERAAETVGYRVVRIATHHAVRRGGLASHLLAEIRAEVGDDVDWLGSGFGATPELVDFWRENGYGSVHLSTTRNDASGEYSAIVLDPTSDAGRALHDRHAEWFAERVPGVLSDALADCDPDVVRATLRACDADVDVDLSAAAWRTVVGASYGPGLFDVAPGPFRDLAVKHLVDPDDSAGALDAREERLLVERVLQARPWPAVADSLDYVSPGACMRALGDAVQPLVDAYGDADARRERERFAD</sequence>
<dbReference type="GO" id="GO:0005524">
    <property type="term" value="F:ATP binding"/>
    <property type="evidence" value="ECO:0007669"/>
    <property type="project" value="UniProtKB-UniRule"/>
</dbReference>
<dbReference type="PANTHER" id="PTHR10925">
    <property type="entry name" value="N-ACETYLTRANSFERASE 10"/>
    <property type="match status" value="1"/>
</dbReference>
<evidence type="ECO:0000259" key="14">
    <source>
        <dbReference type="Pfam" id="PF05127"/>
    </source>
</evidence>
<dbReference type="SUPFAM" id="SSF52540">
    <property type="entry name" value="P-loop containing nucleoside triphosphate hydrolases"/>
    <property type="match status" value="1"/>
</dbReference>
<comment type="catalytic activity">
    <reaction evidence="12">
        <text>cytidine(34) in elongator tRNA(Met) + acetyl-CoA + ATP + H2O = N(4)-acetylcytidine(34) in elongator tRNA(Met) + ADP + phosphate + CoA + H(+)</text>
        <dbReference type="Rhea" id="RHEA:43788"/>
        <dbReference type="Rhea" id="RHEA-COMP:10693"/>
        <dbReference type="Rhea" id="RHEA-COMP:10694"/>
        <dbReference type="ChEBI" id="CHEBI:15377"/>
        <dbReference type="ChEBI" id="CHEBI:15378"/>
        <dbReference type="ChEBI" id="CHEBI:30616"/>
        <dbReference type="ChEBI" id="CHEBI:43474"/>
        <dbReference type="ChEBI" id="CHEBI:57287"/>
        <dbReference type="ChEBI" id="CHEBI:57288"/>
        <dbReference type="ChEBI" id="CHEBI:74900"/>
        <dbReference type="ChEBI" id="CHEBI:82748"/>
        <dbReference type="ChEBI" id="CHEBI:456216"/>
        <dbReference type="EC" id="2.3.1.193"/>
    </reaction>
</comment>
<feature type="binding site" evidence="12">
    <location>
        <position position="227"/>
    </location>
    <ligand>
        <name>ATP</name>
        <dbReference type="ChEBI" id="CHEBI:30616"/>
    </ligand>
</feature>
<feature type="domain" description="N-acetyltransferase" evidence="16">
    <location>
        <begin position="464"/>
        <end position="570"/>
    </location>
</feature>
<dbReference type="Gene3D" id="3.40.630.30">
    <property type="match status" value="1"/>
</dbReference>
<dbReference type="EMBL" id="JBHSXN010000002">
    <property type="protein sequence ID" value="MFC6953213.1"/>
    <property type="molecule type" value="Genomic_DNA"/>
</dbReference>
<dbReference type="InterPro" id="IPR024914">
    <property type="entry name" value="tRNA_acetyltr_TmcA"/>
</dbReference>
<dbReference type="Gene3D" id="3.40.50.11040">
    <property type="match status" value="1"/>
</dbReference>
<dbReference type="Pfam" id="PF05127">
    <property type="entry name" value="NAT10_TcmA_helicase"/>
    <property type="match status" value="1"/>
</dbReference>
<keyword evidence="1 12" id="KW-0963">Cytoplasm</keyword>
<evidence type="ECO:0000256" key="13">
    <source>
        <dbReference type="SAM" id="MobiDB-lite"/>
    </source>
</evidence>
<feature type="compositionally biased region" description="Acidic residues" evidence="13">
    <location>
        <begin position="174"/>
        <end position="183"/>
    </location>
</feature>
<feature type="compositionally biased region" description="Pro residues" evidence="13">
    <location>
        <begin position="196"/>
        <end position="209"/>
    </location>
</feature>
<comment type="catalytic activity">
    <reaction evidence="9">
        <text>a cytidine in tRNA + acetyl-CoA + ATP + H2O = an N(4)-acetylcytidine in tRNA + ADP + phosphate + CoA + H(+)</text>
        <dbReference type="Rhea" id="RHEA:53876"/>
        <dbReference type="Rhea" id="RHEA-COMP:13670"/>
        <dbReference type="Rhea" id="RHEA-COMP:13671"/>
        <dbReference type="ChEBI" id="CHEBI:15377"/>
        <dbReference type="ChEBI" id="CHEBI:15378"/>
        <dbReference type="ChEBI" id="CHEBI:30616"/>
        <dbReference type="ChEBI" id="CHEBI:43474"/>
        <dbReference type="ChEBI" id="CHEBI:57287"/>
        <dbReference type="ChEBI" id="CHEBI:57288"/>
        <dbReference type="ChEBI" id="CHEBI:74900"/>
        <dbReference type="ChEBI" id="CHEBI:82748"/>
        <dbReference type="ChEBI" id="CHEBI:456216"/>
    </reaction>
</comment>
<evidence type="ECO:0000256" key="5">
    <source>
        <dbReference type="ARBA" id="ARBA00022741"/>
    </source>
</evidence>
<evidence type="ECO:0000256" key="9">
    <source>
        <dbReference type="ARBA" id="ARBA00049883"/>
    </source>
</evidence>
<evidence type="ECO:0000259" key="16">
    <source>
        <dbReference type="Pfam" id="PF13718"/>
    </source>
</evidence>
<keyword evidence="3 12" id="KW-0808">Transferase</keyword>
<evidence type="ECO:0000256" key="11">
    <source>
        <dbReference type="ARBA" id="ARBA00049914"/>
    </source>
</evidence>
<accession>A0ABD5VEA4</accession>
<dbReference type="PANTHER" id="PTHR10925:SF5">
    <property type="entry name" value="RNA CYTIDINE ACETYLTRANSFERASE"/>
    <property type="match status" value="1"/>
</dbReference>
<evidence type="ECO:0000256" key="2">
    <source>
        <dbReference type="ARBA" id="ARBA00022555"/>
    </source>
</evidence>
<gene>
    <name evidence="12 17" type="primary">tmcA</name>
    <name evidence="17" type="ORF">ACFQGB_10090</name>
</gene>
<keyword evidence="5 12" id="KW-0547">Nucleotide-binding</keyword>
<feature type="region of interest" description="Disordered" evidence="13">
    <location>
        <begin position="174"/>
        <end position="213"/>
    </location>
</feature>
<dbReference type="Pfam" id="PF13718">
    <property type="entry name" value="GNAT_acetyltr_2"/>
    <property type="match status" value="1"/>
</dbReference>
<dbReference type="GO" id="GO:0051392">
    <property type="term" value="F:tRNA cytidine N4-acetyltransferase activity"/>
    <property type="evidence" value="ECO:0007669"/>
    <property type="project" value="UniProtKB-UniRule"/>
</dbReference>
<evidence type="ECO:0000313" key="17">
    <source>
        <dbReference type="EMBL" id="MFC6953213.1"/>
    </source>
</evidence>
<keyword evidence="2 12" id="KW-0820">tRNA-binding</keyword>
<dbReference type="InterPro" id="IPR027417">
    <property type="entry name" value="P-loop_NTPase"/>
</dbReference>
<comment type="subcellular location">
    <subcellularLocation>
        <location evidence="12">Cytoplasm</location>
    </subcellularLocation>
</comment>
<evidence type="ECO:0000256" key="3">
    <source>
        <dbReference type="ARBA" id="ARBA00022679"/>
    </source>
</evidence>
<dbReference type="InterPro" id="IPR016181">
    <property type="entry name" value="Acyl_CoA_acyltransferase"/>
</dbReference>
<dbReference type="GO" id="GO:0002101">
    <property type="term" value="P:tRNA wobble cytosine modification"/>
    <property type="evidence" value="ECO:0007669"/>
    <property type="project" value="UniProtKB-UniRule"/>
</dbReference>
<dbReference type="AlphaFoldDB" id="A0ABD5VEA4"/>
<keyword evidence="4 12" id="KW-0819">tRNA processing</keyword>
<evidence type="ECO:0000259" key="15">
    <source>
        <dbReference type="Pfam" id="PF08351"/>
    </source>
</evidence>
<comment type="similarity">
    <text evidence="12">Belongs to the TmcA family.</text>
</comment>
<reference evidence="17 18" key="1">
    <citation type="journal article" date="2019" name="Int. J. Syst. Evol. Microbiol.">
        <title>The Global Catalogue of Microorganisms (GCM) 10K type strain sequencing project: providing services to taxonomists for standard genome sequencing and annotation.</title>
        <authorList>
            <consortium name="The Broad Institute Genomics Platform"/>
            <consortium name="The Broad Institute Genome Sequencing Center for Infectious Disease"/>
            <person name="Wu L."/>
            <person name="Ma J."/>
        </authorList>
    </citation>
    <scope>NUCLEOTIDE SEQUENCE [LARGE SCALE GENOMIC DNA]</scope>
    <source>
        <strain evidence="17 18">GX26</strain>
    </source>
</reference>
<dbReference type="GO" id="GO:0000049">
    <property type="term" value="F:tRNA binding"/>
    <property type="evidence" value="ECO:0007669"/>
    <property type="project" value="UniProtKB-UniRule"/>
</dbReference>
<feature type="binding site" evidence="12">
    <location>
        <position position="406"/>
    </location>
    <ligand>
        <name>ATP</name>
        <dbReference type="ChEBI" id="CHEBI:30616"/>
    </ligand>
</feature>
<name>A0ABD5VEA4_9EURY</name>
<comment type="caution">
    <text evidence="12">Lacks conserved residue(s) required for the propagation of feature annotation.</text>
</comment>
<evidence type="ECO:0000256" key="8">
    <source>
        <dbReference type="ARBA" id="ARBA00023315"/>
    </source>
</evidence>
<dbReference type="EC" id="2.3.1.193" evidence="12"/>
<organism evidence="17 18">
    <name type="scientific">Halorubellus litoreus</name>
    <dbReference type="NCBI Taxonomy" id="755308"/>
    <lineage>
        <taxon>Archaea</taxon>
        <taxon>Methanobacteriati</taxon>
        <taxon>Methanobacteriota</taxon>
        <taxon>Stenosarchaea group</taxon>
        <taxon>Halobacteria</taxon>
        <taxon>Halobacteriales</taxon>
        <taxon>Halorubellaceae</taxon>
        <taxon>Halorubellus</taxon>
    </lineage>
</organism>
<evidence type="ECO:0000256" key="10">
    <source>
        <dbReference type="ARBA" id="ARBA00049889"/>
    </source>
</evidence>
<dbReference type="GO" id="GO:0051391">
    <property type="term" value="P:tRNA acetylation"/>
    <property type="evidence" value="ECO:0007669"/>
    <property type="project" value="UniProtKB-UniRule"/>
</dbReference>
<evidence type="ECO:0000256" key="6">
    <source>
        <dbReference type="ARBA" id="ARBA00022840"/>
    </source>
</evidence>
<keyword evidence="8 12" id="KW-0012">Acyltransferase</keyword>
<comment type="catalytic activity">
    <reaction evidence="10">
        <text>a cytidine in RNA + acetyl-CoA + ATP + H2O = an N(4)-acetylcytidine in RNA + ADP + phosphate + CoA + H(+)</text>
        <dbReference type="Rhea" id="RHEA:82211"/>
        <dbReference type="Rhea" id="RHEA-COMP:15704"/>
        <dbReference type="Rhea" id="RHEA-COMP:19834"/>
        <dbReference type="ChEBI" id="CHEBI:15377"/>
        <dbReference type="ChEBI" id="CHEBI:15378"/>
        <dbReference type="ChEBI" id="CHEBI:30616"/>
        <dbReference type="ChEBI" id="CHEBI:43474"/>
        <dbReference type="ChEBI" id="CHEBI:57287"/>
        <dbReference type="ChEBI" id="CHEBI:57288"/>
        <dbReference type="ChEBI" id="CHEBI:74900"/>
        <dbReference type="ChEBI" id="CHEBI:82748"/>
        <dbReference type="ChEBI" id="CHEBI:456216"/>
    </reaction>
</comment>
<evidence type="ECO:0000256" key="7">
    <source>
        <dbReference type="ARBA" id="ARBA00022884"/>
    </source>
</evidence>
<comment type="catalytic activity">
    <reaction evidence="11">
        <text>a cytidine in mRNA + acetyl-CoA + ATP + H2O = an N(4)-acetylcytidine in mRNA + ADP + phosphate + CoA + H(+)</text>
        <dbReference type="Rhea" id="RHEA:58480"/>
        <dbReference type="Rhea" id="RHEA-COMP:15145"/>
        <dbReference type="Rhea" id="RHEA-COMP:15146"/>
        <dbReference type="ChEBI" id="CHEBI:15377"/>
        <dbReference type="ChEBI" id="CHEBI:15378"/>
        <dbReference type="ChEBI" id="CHEBI:30616"/>
        <dbReference type="ChEBI" id="CHEBI:43474"/>
        <dbReference type="ChEBI" id="CHEBI:57287"/>
        <dbReference type="ChEBI" id="CHEBI:57288"/>
        <dbReference type="ChEBI" id="CHEBI:74900"/>
        <dbReference type="ChEBI" id="CHEBI:82748"/>
        <dbReference type="ChEBI" id="CHEBI:456216"/>
    </reaction>
</comment>
<feature type="domain" description="TcmA/NAT10 helicase" evidence="14">
    <location>
        <begin position="245"/>
        <end position="424"/>
    </location>
</feature>
<evidence type="ECO:0000256" key="4">
    <source>
        <dbReference type="ARBA" id="ARBA00022694"/>
    </source>
</evidence>
<dbReference type="InterPro" id="IPR007807">
    <property type="entry name" value="TcmA/NAT10_helicase"/>
</dbReference>
<proteinExistence type="inferred from homology"/>
<dbReference type="RefSeq" id="WP_336350176.1">
    <property type="nucleotide sequence ID" value="NZ_JAZAQL010000002.1"/>
</dbReference>
<feature type="domain" description="TmcA/NAT10 N-terminal" evidence="15">
    <location>
        <begin position="22"/>
        <end position="174"/>
    </location>
</feature>
<comment type="caution">
    <text evidence="17">The sequence shown here is derived from an EMBL/GenBank/DDBJ whole genome shotgun (WGS) entry which is preliminary data.</text>
</comment>
<dbReference type="GO" id="GO:0005737">
    <property type="term" value="C:cytoplasm"/>
    <property type="evidence" value="ECO:0007669"/>
    <property type="project" value="UniProtKB-SubCell"/>
</dbReference>
<dbReference type="Pfam" id="PF08351">
    <property type="entry name" value="TmcA_N"/>
    <property type="match status" value="1"/>
</dbReference>
<dbReference type="Proteomes" id="UP001596395">
    <property type="component" value="Unassembled WGS sequence"/>
</dbReference>
<evidence type="ECO:0000256" key="1">
    <source>
        <dbReference type="ARBA" id="ARBA00022490"/>
    </source>
</evidence>
<protein>
    <recommendedName>
        <fullName evidence="12">tRNA(Met) cytidine acetyltransferase TmcA</fullName>
        <ecNumber evidence="12">2.3.1.193</ecNumber>
    </recommendedName>
</protein>
<evidence type="ECO:0000256" key="12">
    <source>
        <dbReference type="HAMAP-Rule" id="MF_01886"/>
    </source>
</evidence>
<dbReference type="InterPro" id="IPR053477">
    <property type="entry name" value="tRNA_Cytidine_AcTrnsfr"/>
</dbReference>
<dbReference type="HAMAP" id="MF_01886">
    <property type="entry name" value="tRNA_acetyltr_TmcA"/>
    <property type="match status" value="1"/>
</dbReference>
<feature type="binding site" evidence="12">
    <location>
        <begin position="552"/>
        <end position="554"/>
    </location>
    <ligand>
        <name>acetyl-CoA</name>
        <dbReference type="ChEBI" id="CHEBI:57288"/>
    </ligand>
</feature>
<dbReference type="InterPro" id="IPR000182">
    <property type="entry name" value="GNAT_dom"/>
</dbReference>
<dbReference type="SUPFAM" id="SSF55729">
    <property type="entry name" value="Acyl-CoA N-acyltransferases (Nat)"/>
    <property type="match status" value="1"/>
</dbReference>
<keyword evidence="6 12" id="KW-0067">ATP-binding</keyword>
<dbReference type="InterPro" id="IPR032672">
    <property type="entry name" value="TmcA/NAT10/Kre33"/>
</dbReference>
<dbReference type="Gene3D" id="3.40.50.300">
    <property type="entry name" value="P-loop containing nucleotide triphosphate hydrolases"/>
    <property type="match status" value="1"/>
</dbReference>
<dbReference type="InterPro" id="IPR013562">
    <property type="entry name" value="TmcA/NAT10_N"/>
</dbReference>
<keyword evidence="7 12" id="KW-0694">RNA-binding</keyword>